<dbReference type="RefSeq" id="WP_142104108.1">
    <property type="nucleotide sequence ID" value="NZ_VFPH01000002.1"/>
</dbReference>
<gene>
    <name evidence="7" type="ORF">FB388_4471</name>
</gene>
<evidence type="ECO:0000256" key="1">
    <source>
        <dbReference type="ARBA" id="ARBA00004651"/>
    </source>
</evidence>
<dbReference type="PANTHER" id="PTHR30086">
    <property type="entry name" value="ARGININE EXPORTER PROTEIN ARGO"/>
    <property type="match status" value="1"/>
</dbReference>
<feature type="transmembrane region" description="Helical" evidence="6">
    <location>
        <begin position="147"/>
        <end position="175"/>
    </location>
</feature>
<evidence type="ECO:0000313" key="7">
    <source>
        <dbReference type="EMBL" id="TQM37263.1"/>
    </source>
</evidence>
<dbReference type="Proteomes" id="UP000319818">
    <property type="component" value="Unassembled WGS sequence"/>
</dbReference>
<keyword evidence="5 6" id="KW-0472">Membrane</keyword>
<evidence type="ECO:0000256" key="6">
    <source>
        <dbReference type="SAM" id="Phobius"/>
    </source>
</evidence>
<keyword evidence="8" id="KW-1185">Reference proteome</keyword>
<comment type="caution">
    <text evidence="7">The sequence shown here is derived from an EMBL/GenBank/DDBJ whole genome shotgun (WGS) entry which is preliminary data.</text>
</comment>
<sequence length="208" mass="21506">MSTTAILAFALVALLGVVTPGLDTMVVLRHALLGGRKVGIAVVLGISLGCLVWGAASTLGLTALLVASETAYRVVQLLGAAYLIWLGASGLWRSLRRGRGGALDVEVRVAGAGRGFRAGLVTNLLNPKVGVFYMSLLPQFLPVGGHIGWGALLVAMHIAIGLAWLGALVVLAGRARRVLSRVSVKRWLDRATAGVLLGLGAAMVADAR</sequence>
<keyword evidence="4 6" id="KW-1133">Transmembrane helix</keyword>
<dbReference type="PANTHER" id="PTHR30086:SF20">
    <property type="entry name" value="ARGININE EXPORTER PROTEIN ARGO-RELATED"/>
    <property type="match status" value="1"/>
</dbReference>
<reference evidence="7 8" key="1">
    <citation type="submission" date="2019-06" db="EMBL/GenBank/DDBJ databases">
        <title>Sequencing the genomes of 1000 actinobacteria strains.</title>
        <authorList>
            <person name="Klenk H.-P."/>
        </authorList>
    </citation>
    <scope>NUCLEOTIDE SEQUENCE [LARGE SCALE GENOMIC DNA]</scope>
    <source>
        <strain evidence="7 8">DSM 45511</strain>
    </source>
</reference>
<protein>
    <submittedName>
        <fullName evidence="7">Threonine/homoserine/homoserine lactone efflux protein</fullName>
    </submittedName>
</protein>
<dbReference type="OrthoDB" id="9784202at2"/>
<dbReference type="EMBL" id="VFPH01000002">
    <property type="protein sequence ID" value="TQM37263.1"/>
    <property type="molecule type" value="Genomic_DNA"/>
</dbReference>
<feature type="transmembrane region" description="Helical" evidence="6">
    <location>
        <begin position="74"/>
        <end position="92"/>
    </location>
</feature>
<keyword evidence="3 6" id="KW-0812">Transmembrane</keyword>
<accession>A0A543FTY3</accession>
<dbReference type="GO" id="GO:0005886">
    <property type="term" value="C:plasma membrane"/>
    <property type="evidence" value="ECO:0007669"/>
    <property type="project" value="UniProtKB-SubCell"/>
</dbReference>
<dbReference type="InterPro" id="IPR001123">
    <property type="entry name" value="LeuE-type"/>
</dbReference>
<comment type="subcellular location">
    <subcellularLocation>
        <location evidence="1">Cell membrane</location>
        <topology evidence="1">Multi-pass membrane protein</topology>
    </subcellularLocation>
</comment>
<evidence type="ECO:0000256" key="2">
    <source>
        <dbReference type="ARBA" id="ARBA00022475"/>
    </source>
</evidence>
<evidence type="ECO:0000256" key="3">
    <source>
        <dbReference type="ARBA" id="ARBA00022692"/>
    </source>
</evidence>
<dbReference type="GO" id="GO:0015171">
    <property type="term" value="F:amino acid transmembrane transporter activity"/>
    <property type="evidence" value="ECO:0007669"/>
    <property type="project" value="TreeGrafter"/>
</dbReference>
<dbReference type="Pfam" id="PF01810">
    <property type="entry name" value="LysE"/>
    <property type="match status" value="1"/>
</dbReference>
<dbReference type="PIRSF" id="PIRSF006324">
    <property type="entry name" value="LeuE"/>
    <property type="match status" value="1"/>
</dbReference>
<organism evidence="7 8">
    <name type="scientific">Pseudonocardia cypriaca</name>
    <dbReference type="NCBI Taxonomy" id="882449"/>
    <lineage>
        <taxon>Bacteria</taxon>
        <taxon>Bacillati</taxon>
        <taxon>Actinomycetota</taxon>
        <taxon>Actinomycetes</taxon>
        <taxon>Pseudonocardiales</taxon>
        <taxon>Pseudonocardiaceae</taxon>
        <taxon>Pseudonocardia</taxon>
    </lineage>
</organism>
<name>A0A543FTY3_9PSEU</name>
<evidence type="ECO:0000313" key="8">
    <source>
        <dbReference type="Proteomes" id="UP000319818"/>
    </source>
</evidence>
<keyword evidence="2" id="KW-1003">Cell membrane</keyword>
<proteinExistence type="predicted"/>
<dbReference type="AlphaFoldDB" id="A0A543FTY3"/>
<evidence type="ECO:0000256" key="4">
    <source>
        <dbReference type="ARBA" id="ARBA00022989"/>
    </source>
</evidence>
<evidence type="ECO:0000256" key="5">
    <source>
        <dbReference type="ARBA" id="ARBA00023136"/>
    </source>
</evidence>
<feature type="transmembrane region" description="Helical" evidence="6">
    <location>
        <begin position="44"/>
        <end position="67"/>
    </location>
</feature>